<dbReference type="EMBL" id="DSBT01000103">
    <property type="protein sequence ID" value="HDP77238.1"/>
    <property type="molecule type" value="Genomic_DNA"/>
</dbReference>
<name>A0A7C1CUC4_9BACT</name>
<comment type="caution">
    <text evidence="1">The sequence shown here is derived from an EMBL/GenBank/DDBJ whole genome shotgun (WGS) entry which is preliminary data.</text>
</comment>
<organism evidence="1">
    <name type="scientific">Mesotoga infera</name>
    <dbReference type="NCBI Taxonomy" id="1236046"/>
    <lineage>
        <taxon>Bacteria</taxon>
        <taxon>Thermotogati</taxon>
        <taxon>Thermotogota</taxon>
        <taxon>Thermotogae</taxon>
        <taxon>Kosmotogales</taxon>
        <taxon>Kosmotogaceae</taxon>
        <taxon>Mesotoga</taxon>
    </lineage>
</organism>
<dbReference type="PANTHER" id="PTHR35309:SF4">
    <property type="entry name" value="TOCOPHEROL CYCLASE"/>
    <property type="match status" value="1"/>
</dbReference>
<protein>
    <recommendedName>
        <fullName evidence="2">Tocopherol cyclase</fullName>
    </recommendedName>
</protein>
<accession>A0A7C1CUC4</accession>
<dbReference type="SUPFAM" id="SSF159245">
    <property type="entry name" value="AttH-like"/>
    <property type="match status" value="1"/>
</dbReference>
<dbReference type="InterPro" id="IPR025893">
    <property type="entry name" value="Tocopherol_cyclase"/>
</dbReference>
<sequence>MSIGALFNSYLYHGNSLKKRFFEGWYFKFVDKRKQKSFAVIPGVSTASSKNESHSFIQFLSGSRNESGNFIYPFDDFHSDTKRFSVEIGDNHFSTERVSLKMKDEKVKIDGEIKIIDPYLWPVRFYSPGIMGPFSFVPFMECYHGVVSMDHSLEGEVEVNGEVIDLYGGKGYIEKDWGRSFPEAWVWMQTNNFDHDGTSFMLSVATIPWLGRSFTGCLCAFLYKGELYRFATYKGAKIIRVDSSGDRIAVELRQREFTIHVDARKTSGAQLISPVQGSMSGKIDESLTSEIHLKIHEDSTLLFEGTGTNSGLEAVGKLRLKD</sequence>
<proteinExistence type="predicted"/>
<dbReference type="GO" id="GO:0009976">
    <property type="term" value="F:tocopherol cyclase activity"/>
    <property type="evidence" value="ECO:0007669"/>
    <property type="project" value="InterPro"/>
</dbReference>
<dbReference type="PANTHER" id="PTHR35309">
    <property type="match status" value="1"/>
</dbReference>
<evidence type="ECO:0000313" key="1">
    <source>
        <dbReference type="EMBL" id="HDP77238.1"/>
    </source>
</evidence>
<evidence type="ECO:0008006" key="2">
    <source>
        <dbReference type="Google" id="ProtNLM"/>
    </source>
</evidence>
<dbReference type="Proteomes" id="UP000886198">
    <property type="component" value="Unassembled WGS sequence"/>
</dbReference>
<reference evidence="1" key="1">
    <citation type="journal article" date="2020" name="mSystems">
        <title>Genome- and Community-Level Interaction Insights into Carbon Utilization and Element Cycling Functions of Hydrothermarchaeota in Hydrothermal Sediment.</title>
        <authorList>
            <person name="Zhou Z."/>
            <person name="Liu Y."/>
            <person name="Xu W."/>
            <person name="Pan J."/>
            <person name="Luo Z.H."/>
            <person name="Li M."/>
        </authorList>
    </citation>
    <scope>NUCLEOTIDE SEQUENCE [LARGE SCALE GENOMIC DNA]</scope>
    <source>
        <strain evidence="1">SpSt-1179</strain>
    </source>
</reference>
<dbReference type="Pfam" id="PF14249">
    <property type="entry name" value="Tocopherol_cycl"/>
    <property type="match status" value="1"/>
</dbReference>
<gene>
    <name evidence="1" type="ORF">ENN47_03460</name>
</gene>
<dbReference type="AlphaFoldDB" id="A0A7C1CUC4"/>